<dbReference type="EMBL" id="JAAOAK010000323">
    <property type="protein sequence ID" value="KAF5673944.1"/>
    <property type="molecule type" value="Genomic_DNA"/>
</dbReference>
<accession>A0A8H5TKM2</accession>
<dbReference type="Proteomes" id="UP000562682">
    <property type="component" value="Unassembled WGS sequence"/>
</dbReference>
<protein>
    <submittedName>
        <fullName evidence="1">Uncharacterized protein</fullName>
    </submittedName>
</protein>
<evidence type="ECO:0000313" key="2">
    <source>
        <dbReference type="Proteomes" id="UP000562682"/>
    </source>
</evidence>
<name>A0A8H5TKM2_9HYPO</name>
<keyword evidence="2" id="KW-1185">Reference proteome</keyword>
<proteinExistence type="predicted"/>
<comment type="caution">
    <text evidence="1">The sequence shown here is derived from an EMBL/GenBank/DDBJ whole genome shotgun (WGS) entry which is preliminary data.</text>
</comment>
<gene>
    <name evidence="1" type="ORF">FDENT_10159</name>
</gene>
<sequence length="98" mass="10888">MDPNKNRTQMVYDALGQSAPLARLGKVGKKQDVTAFLPGERLVSLIQGLSTMGRIAEMLVYDPLNSTVVKANMDNRKENYLFKCLGSVDTLMDVDHSR</sequence>
<evidence type="ECO:0000313" key="1">
    <source>
        <dbReference type="EMBL" id="KAF5673944.1"/>
    </source>
</evidence>
<dbReference type="AlphaFoldDB" id="A0A8H5TKM2"/>
<organism evidence="1 2">
    <name type="scientific">Fusarium denticulatum</name>
    <dbReference type="NCBI Taxonomy" id="48507"/>
    <lineage>
        <taxon>Eukaryota</taxon>
        <taxon>Fungi</taxon>
        <taxon>Dikarya</taxon>
        <taxon>Ascomycota</taxon>
        <taxon>Pezizomycotina</taxon>
        <taxon>Sordariomycetes</taxon>
        <taxon>Hypocreomycetidae</taxon>
        <taxon>Hypocreales</taxon>
        <taxon>Nectriaceae</taxon>
        <taxon>Fusarium</taxon>
        <taxon>Fusarium fujikuroi species complex</taxon>
    </lineage>
</organism>
<reference evidence="1 2" key="1">
    <citation type="submission" date="2020-05" db="EMBL/GenBank/DDBJ databases">
        <title>Identification and distribution of gene clusters putatively required for synthesis of sphingolipid metabolism inhibitors in phylogenetically diverse species of the filamentous fungus Fusarium.</title>
        <authorList>
            <person name="Kim H.-S."/>
            <person name="Busman M."/>
            <person name="Brown D.W."/>
            <person name="Divon H."/>
            <person name="Uhlig S."/>
            <person name="Proctor R.H."/>
        </authorList>
    </citation>
    <scope>NUCLEOTIDE SEQUENCE [LARGE SCALE GENOMIC DNA]</scope>
    <source>
        <strain evidence="1 2">NRRL 25311</strain>
    </source>
</reference>